<dbReference type="AlphaFoldDB" id="A0AAW2HB41"/>
<proteinExistence type="predicted"/>
<protein>
    <submittedName>
        <fullName evidence="1">Uncharacterized protein</fullName>
    </submittedName>
</protein>
<dbReference type="EMBL" id="JARGDH010000005">
    <property type="protein sequence ID" value="KAL0266771.1"/>
    <property type="molecule type" value="Genomic_DNA"/>
</dbReference>
<reference evidence="1" key="1">
    <citation type="journal article" date="2024" name="Gigascience">
        <title>Chromosome-level genome of the poultry shaft louse Menopon gallinae provides insight into the host-switching and adaptive evolution of parasitic lice.</title>
        <authorList>
            <person name="Xu Y."/>
            <person name="Ma L."/>
            <person name="Liu S."/>
            <person name="Liang Y."/>
            <person name="Liu Q."/>
            <person name="He Z."/>
            <person name="Tian L."/>
            <person name="Duan Y."/>
            <person name="Cai W."/>
            <person name="Li H."/>
            <person name="Song F."/>
        </authorList>
    </citation>
    <scope>NUCLEOTIDE SEQUENCE</scope>
    <source>
        <strain evidence="1">Cailab_2023a</strain>
    </source>
</reference>
<gene>
    <name evidence="1" type="ORF">PYX00_009224</name>
</gene>
<name>A0AAW2HB41_9NEOP</name>
<sequence>MRQPLTSVRLFWGNGSLITRLFPSFGGYLLGHCGNRSGKAHLTVNLNGIVTKVENQDDSRSELAKPGCQVLSIL</sequence>
<evidence type="ECO:0000313" key="1">
    <source>
        <dbReference type="EMBL" id="KAL0266771.1"/>
    </source>
</evidence>
<comment type="caution">
    <text evidence="1">The sequence shown here is derived from an EMBL/GenBank/DDBJ whole genome shotgun (WGS) entry which is preliminary data.</text>
</comment>
<organism evidence="1">
    <name type="scientific">Menopon gallinae</name>
    <name type="common">poultry shaft louse</name>
    <dbReference type="NCBI Taxonomy" id="328185"/>
    <lineage>
        <taxon>Eukaryota</taxon>
        <taxon>Metazoa</taxon>
        <taxon>Ecdysozoa</taxon>
        <taxon>Arthropoda</taxon>
        <taxon>Hexapoda</taxon>
        <taxon>Insecta</taxon>
        <taxon>Pterygota</taxon>
        <taxon>Neoptera</taxon>
        <taxon>Paraneoptera</taxon>
        <taxon>Psocodea</taxon>
        <taxon>Troctomorpha</taxon>
        <taxon>Phthiraptera</taxon>
        <taxon>Amblycera</taxon>
        <taxon>Menoponidae</taxon>
        <taxon>Menopon</taxon>
    </lineage>
</organism>
<accession>A0AAW2HB41</accession>